<sequence>MQISQNQFKDEIEFPGLPLAVYREIAAHLQQVDGVETGLYPAAYQQFDYSHSQIGGLWIQYNQYANSVSRERVAQILAYYQNCYGAFRKLNSAVE</sequence>
<keyword evidence="1" id="KW-0012">Acyltransferase</keyword>
<evidence type="ECO:0000313" key="2">
    <source>
        <dbReference type="Proteomes" id="UP000441797"/>
    </source>
</evidence>
<dbReference type="GO" id="GO:0016746">
    <property type="term" value="F:acyltransferase activity"/>
    <property type="evidence" value="ECO:0007669"/>
    <property type="project" value="UniProtKB-KW"/>
</dbReference>
<protein>
    <submittedName>
        <fullName evidence="1">Acyltransferase</fullName>
    </submittedName>
</protein>
<dbReference type="EMBL" id="NAPY01000007">
    <property type="protein sequence ID" value="MUL36022.1"/>
    <property type="molecule type" value="Genomic_DNA"/>
</dbReference>
<keyword evidence="2" id="KW-1185">Reference proteome</keyword>
<dbReference type="AlphaFoldDB" id="A0A6N8FTW6"/>
<name>A0A6N8FTW6_9CHRO</name>
<gene>
    <name evidence="1" type="ORF">BWI75_06560</name>
</gene>
<evidence type="ECO:0000313" key="1">
    <source>
        <dbReference type="EMBL" id="MUL36022.1"/>
    </source>
</evidence>
<accession>A0A6N8FTW6</accession>
<reference evidence="1 2" key="1">
    <citation type="journal article" date="2019" name="Front. Microbiol.">
        <title>Genomic Features for Desiccation Tolerance and Sugar Biosynthesis in the Extremophile Gloeocapsopsis sp. UTEX B3054.</title>
        <authorList>
            <person name="Urrejola C."/>
            <person name="Alcorta J."/>
            <person name="Salas L."/>
            <person name="Vasquez M."/>
            <person name="Polz M.F."/>
            <person name="Vicuna R."/>
            <person name="Diez B."/>
        </authorList>
    </citation>
    <scope>NUCLEOTIDE SEQUENCE [LARGE SCALE GENOMIC DNA]</scope>
    <source>
        <strain evidence="1 2">1H9</strain>
    </source>
</reference>
<proteinExistence type="predicted"/>
<keyword evidence="1" id="KW-0808">Transferase</keyword>
<organism evidence="1 2">
    <name type="scientific">Gloeocapsopsis dulcis AAB1 = 1H9</name>
    <dbReference type="NCBI Taxonomy" id="1433147"/>
    <lineage>
        <taxon>Bacteria</taxon>
        <taxon>Bacillati</taxon>
        <taxon>Cyanobacteriota</taxon>
        <taxon>Cyanophyceae</taxon>
        <taxon>Oscillatoriophycideae</taxon>
        <taxon>Chroococcales</taxon>
        <taxon>Chroococcaceae</taxon>
        <taxon>Gloeocapsopsis</taxon>
        <taxon>Gloeocapsopsis dulcis</taxon>
    </lineage>
</organism>
<dbReference type="RefSeq" id="WP_105222353.1">
    <property type="nucleotide sequence ID" value="NZ_CAWNSU010000010.1"/>
</dbReference>
<dbReference type="Proteomes" id="UP000441797">
    <property type="component" value="Unassembled WGS sequence"/>
</dbReference>
<comment type="caution">
    <text evidence="1">The sequence shown here is derived from an EMBL/GenBank/DDBJ whole genome shotgun (WGS) entry which is preliminary data.</text>
</comment>